<sequence>MRPCGPAHVVAICSQRKKILKKKSKSQN</sequence>
<evidence type="ECO:0000313" key="1">
    <source>
        <dbReference type="EMBL" id="MBW85350.1"/>
    </source>
</evidence>
<reference evidence="1" key="1">
    <citation type="submission" date="2018-02" db="EMBL/GenBank/DDBJ databases">
        <title>Rhizophora mucronata_Transcriptome.</title>
        <authorList>
            <person name="Meera S.P."/>
            <person name="Sreeshan A."/>
            <person name="Augustine A."/>
        </authorList>
    </citation>
    <scope>NUCLEOTIDE SEQUENCE</scope>
    <source>
        <tissue evidence="1">Leaf</tissue>
    </source>
</reference>
<protein>
    <submittedName>
        <fullName evidence="1">Putative BOI-related E3 ubiquitin-protein ligase 2</fullName>
    </submittedName>
</protein>
<organism evidence="1">
    <name type="scientific">Rhizophora mucronata</name>
    <name type="common">Asiatic mangrove</name>
    <dbReference type="NCBI Taxonomy" id="61149"/>
    <lineage>
        <taxon>Eukaryota</taxon>
        <taxon>Viridiplantae</taxon>
        <taxon>Streptophyta</taxon>
        <taxon>Embryophyta</taxon>
        <taxon>Tracheophyta</taxon>
        <taxon>Spermatophyta</taxon>
        <taxon>Magnoliopsida</taxon>
        <taxon>eudicotyledons</taxon>
        <taxon>Gunneridae</taxon>
        <taxon>Pentapetalae</taxon>
        <taxon>rosids</taxon>
        <taxon>fabids</taxon>
        <taxon>Malpighiales</taxon>
        <taxon>Rhizophoraceae</taxon>
        <taxon>Rhizophora</taxon>
    </lineage>
</organism>
<dbReference type="EMBL" id="GGEC01004867">
    <property type="protein sequence ID" value="MBW85350.1"/>
    <property type="molecule type" value="Transcribed_RNA"/>
</dbReference>
<name>A0A2P2IVV8_RHIMU</name>
<dbReference type="AlphaFoldDB" id="A0A2P2IVV8"/>
<proteinExistence type="predicted"/>
<accession>A0A2P2IVV8</accession>